<dbReference type="SUPFAM" id="SSF52218">
    <property type="entry name" value="Flavoproteins"/>
    <property type="match status" value="1"/>
</dbReference>
<dbReference type="NCBIfam" id="NF005501">
    <property type="entry name" value="PRK07116.1"/>
    <property type="match status" value="1"/>
</dbReference>
<protein>
    <submittedName>
        <fullName evidence="3">Flavodoxin</fullName>
    </submittedName>
</protein>
<dbReference type="Pfam" id="PF12682">
    <property type="entry name" value="Flavodoxin_4"/>
    <property type="match status" value="1"/>
</dbReference>
<sequence length="162" mass="17791">MSKSLVAYFSASGTTKRLAEKLAKEIEADLFEIQAETPYTTADLDWRNSNSRSSIEMNDRNCRPAIRSKAADMAQYELVFIGFPIWWYREPSIIDTFMESYDFSGKTLIPFATSGGSGMGDSGKNMAALAPGASVTDGRRFGGSVSGKELSDWAAQWDTKSP</sequence>
<dbReference type="Proteomes" id="UP001060164">
    <property type="component" value="Chromosome"/>
</dbReference>
<accession>A0ABY5VL30</accession>
<dbReference type="InterPro" id="IPR029039">
    <property type="entry name" value="Flavoprotein-like_sf"/>
</dbReference>
<evidence type="ECO:0000256" key="1">
    <source>
        <dbReference type="SAM" id="MobiDB-lite"/>
    </source>
</evidence>
<proteinExistence type="predicted"/>
<dbReference type="InterPro" id="IPR008254">
    <property type="entry name" value="Flavodoxin/NO_synth"/>
</dbReference>
<feature type="domain" description="Flavodoxin-like" evidence="2">
    <location>
        <begin position="4"/>
        <end position="162"/>
    </location>
</feature>
<evidence type="ECO:0000313" key="4">
    <source>
        <dbReference type="Proteomes" id="UP001060164"/>
    </source>
</evidence>
<feature type="region of interest" description="Disordered" evidence="1">
    <location>
        <begin position="136"/>
        <end position="162"/>
    </location>
</feature>
<organism evidence="3 4">
    <name type="scientific">Ruminococcus gauvreauii</name>
    <dbReference type="NCBI Taxonomy" id="438033"/>
    <lineage>
        <taxon>Bacteria</taxon>
        <taxon>Bacillati</taxon>
        <taxon>Bacillota</taxon>
        <taxon>Clostridia</taxon>
        <taxon>Eubacteriales</taxon>
        <taxon>Oscillospiraceae</taxon>
        <taxon>Ruminococcus</taxon>
    </lineage>
</organism>
<keyword evidence="4" id="KW-1185">Reference proteome</keyword>
<dbReference type="PANTHER" id="PTHR39201">
    <property type="entry name" value="EXPORTED PROTEIN-RELATED"/>
    <property type="match status" value="1"/>
</dbReference>
<dbReference type="RefSeq" id="WP_028529901.1">
    <property type="nucleotide sequence ID" value="NZ_CABLBR010000036.1"/>
</dbReference>
<name>A0ABY5VL30_9FIRM</name>
<evidence type="ECO:0000259" key="2">
    <source>
        <dbReference type="PROSITE" id="PS50902"/>
    </source>
</evidence>
<dbReference type="PROSITE" id="PS50902">
    <property type="entry name" value="FLAVODOXIN_LIKE"/>
    <property type="match status" value="1"/>
</dbReference>
<gene>
    <name evidence="3" type="ORF">NQ502_08285</name>
</gene>
<reference evidence="3" key="1">
    <citation type="journal article" date="2022" name="Cell">
        <title>Design, construction, and in vivo augmentation of a complex gut microbiome.</title>
        <authorList>
            <person name="Cheng A.G."/>
            <person name="Ho P.Y."/>
            <person name="Aranda-Diaz A."/>
            <person name="Jain S."/>
            <person name="Yu F.B."/>
            <person name="Meng X."/>
            <person name="Wang M."/>
            <person name="Iakiviak M."/>
            <person name="Nagashima K."/>
            <person name="Zhao A."/>
            <person name="Murugkar P."/>
            <person name="Patil A."/>
            <person name="Atabakhsh K."/>
            <person name="Weakley A."/>
            <person name="Yan J."/>
            <person name="Brumbaugh A.R."/>
            <person name="Higginbottom S."/>
            <person name="Dimas A."/>
            <person name="Shiver A.L."/>
            <person name="Deutschbauer A."/>
            <person name="Neff N."/>
            <person name="Sonnenburg J.L."/>
            <person name="Huang K.C."/>
            <person name="Fischbach M.A."/>
        </authorList>
    </citation>
    <scope>NUCLEOTIDE SEQUENCE</scope>
    <source>
        <strain evidence="3">DSM 19829</strain>
    </source>
</reference>
<dbReference type="Gene3D" id="3.40.50.360">
    <property type="match status" value="1"/>
</dbReference>
<evidence type="ECO:0000313" key="3">
    <source>
        <dbReference type="EMBL" id="UWP61012.1"/>
    </source>
</evidence>
<dbReference type="EMBL" id="CP102290">
    <property type="protein sequence ID" value="UWP61012.1"/>
    <property type="molecule type" value="Genomic_DNA"/>
</dbReference>
<dbReference type="PANTHER" id="PTHR39201:SF1">
    <property type="entry name" value="FLAVODOXIN-LIKE DOMAIN-CONTAINING PROTEIN"/>
    <property type="match status" value="1"/>
</dbReference>